<gene>
    <name evidence="1" type="ORF">BV25DRAFT_1986985</name>
</gene>
<evidence type="ECO:0000313" key="1">
    <source>
        <dbReference type="EMBL" id="KAI0068165.1"/>
    </source>
</evidence>
<reference evidence="1" key="1">
    <citation type="submission" date="2021-03" db="EMBL/GenBank/DDBJ databases">
        <authorList>
            <consortium name="DOE Joint Genome Institute"/>
            <person name="Ahrendt S."/>
            <person name="Looney B.P."/>
            <person name="Miyauchi S."/>
            <person name="Morin E."/>
            <person name="Drula E."/>
            <person name="Courty P.E."/>
            <person name="Chicoki N."/>
            <person name="Fauchery L."/>
            <person name="Kohler A."/>
            <person name="Kuo A."/>
            <person name="Labutti K."/>
            <person name="Pangilinan J."/>
            <person name="Lipzen A."/>
            <person name="Riley R."/>
            <person name="Andreopoulos W."/>
            <person name="He G."/>
            <person name="Johnson J."/>
            <person name="Barry K.W."/>
            <person name="Grigoriev I.V."/>
            <person name="Nagy L."/>
            <person name="Hibbett D."/>
            <person name="Henrissat B."/>
            <person name="Matheny P.B."/>
            <person name="Labbe J."/>
            <person name="Martin F."/>
        </authorList>
    </citation>
    <scope>NUCLEOTIDE SEQUENCE</scope>
    <source>
        <strain evidence="1">HHB10654</strain>
    </source>
</reference>
<keyword evidence="2" id="KW-1185">Reference proteome</keyword>
<organism evidence="1 2">
    <name type="scientific">Artomyces pyxidatus</name>
    <dbReference type="NCBI Taxonomy" id="48021"/>
    <lineage>
        <taxon>Eukaryota</taxon>
        <taxon>Fungi</taxon>
        <taxon>Dikarya</taxon>
        <taxon>Basidiomycota</taxon>
        <taxon>Agaricomycotina</taxon>
        <taxon>Agaricomycetes</taxon>
        <taxon>Russulales</taxon>
        <taxon>Auriscalpiaceae</taxon>
        <taxon>Artomyces</taxon>
    </lineage>
</organism>
<protein>
    <submittedName>
        <fullName evidence="1">Uncharacterized protein</fullName>
    </submittedName>
</protein>
<evidence type="ECO:0000313" key="2">
    <source>
        <dbReference type="Proteomes" id="UP000814140"/>
    </source>
</evidence>
<accession>A0ACB8TIE3</accession>
<dbReference type="EMBL" id="MU277188">
    <property type="protein sequence ID" value="KAI0068165.1"/>
    <property type="molecule type" value="Genomic_DNA"/>
</dbReference>
<name>A0ACB8TIE3_9AGAM</name>
<reference evidence="1" key="2">
    <citation type="journal article" date="2022" name="New Phytol.">
        <title>Evolutionary transition to the ectomycorrhizal habit in the genomes of a hyperdiverse lineage of mushroom-forming fungi.</title>
        <authorList>
            <person name="Looney B."/>
            <person name="Miyauchi S."/>
            <person name="Morin E."/>
            <person name="Drula E."/>
            <person name="Courty P.E."/>
            <person name="Kohler A."/>
            <person name="Kuo A."/>
            <person name="LaButti K."/>
            <person name="Pangilinan J."/>
            <person name="Lipzen A."/>
            <person name="Riley R."/>
            <person name="Andreopoulos W."/>
            <person name="He G."/>
            <person name="Johnson J."/>
            <person name="Nolan M."/>
            <person name="Tritt A."/>
            <person name="Barry K.W."/>
            <person name="Grigoriev I.V."/>
            <person name="Nagy L.G."/>
            <person name="Hibbett D."/>
            <person name="Henrissat B."/>
            <person name="Matheny P.B."/>
            <person name="Labbe J."/>
            <person name="Martin F.M."/>
        </authorList>
    </citation>
    <scope>NUCLEOTIDE SEQUENCE</scope>
    <source>
        <strain evidence="1">HHB10654</strain>
    </source>
</reference>
<proteinExistence type="predicted"/>
<dbReference type="Proteomes" id="UP000814140">
    <property type="component" value="Unassembled WGS sequence"/>
</dbReference>
<comment type="caution">
    <text evidence="1">The sequence shown here is derived from an EMBL/GenBank/DDBJ whole genome shotgun (WGS) entry which is preliminary data.</text>
</comment>
<sequence>MSNSTALRVQDLPTGSKPGWELDEEIDEEEEAEPLHSVPESSVILVSLKQSRSNWLSTTFPKFSSKSRGGKASDTIPPSHTVRALGKCDLHVGPHIFSDTSIYEVHYLPPAPPPAARPVPPSHPTPNNGWQTTAPYSNTAFMSYGHYTVPAPVPVPSAQTPAQRASTPLVSSVAADTPMTPALVSRVNDAAASDPILANFLQLAASGRASAEQLKTLHILIQQLATVPSETTPSTPVPPTQVTTSAGSEATPNTKSQPPKASIPTAPTLLSTAGAAYAYAAYPYASQYTPQSVPVPVKEPDIVFEFREKPYDRWLFPRVPVFLERYPLLGPVSEIVISTALPFPNADSSKSGPEPPTAGIPAPQEVVRMRLTKIYPALWDGLFNWVGGQEKMDANDKLLRNIKPPDRVYLQHQIRDGELLAQIQAAVAPSYTMKSIKPAYSDKARPRRRSGPRKSVSDAADGATPKRRRSSQAKVVTPAKKIACVSCGQADVPLMMGGRFCRPCVEAGRITPSTGLLTSSTPIQQPTTTNVWTPSVPAGGTPTALDRGTSGLVASSLVSQSPLATNPPIPPPQQALSSTQS</sequence>